<evidence type="ECO:0000259" key="9">
    <source>
        <dbReference type="PROSITE" id="PS51762"/>
    </source>
</evidence>
<keyword evidence="2 8" id="KW-0378">Hydrolase</keyword>
<evidence type="ECO:0000256" key="1">
    <source>
        <dbReference type="ARBA" id="ARBA00022679"/>
    </source>
</evidence>
<evidence type="ECO:0000256" key="5">
    <source>
        <dbReference type="ARBA" id="ARBA00023295"/>
    </source>
</evidence>
<name>A0A8T2SFW2_CERRI</name>
<evidence type="ECO:0000256" key="8">
    <source>
        <dbReference type="RuleBase" id="RU361120"/>
    </source>
</evidence>
<dbReference type="GO" id="GO:0004553">
    <property type="term" value="F:hydrolase activity, hydrolyzing O-glycosyl compounds"/>
    <property type="evidence" value="ECO:0007669"/>
    <property type="project" value="InterPro"/>
</dbReference>
<reference evidence="10" key="1">
    <citation type="submission" date="2021-08" db="EMBL/GenBank/DDBJ databases">
        <title>WGS assembly of Ceratopteris richardii.</title>
        <authorList>
            <person name="Marchant D.B."/>
            <person name="Chen G."/>
            <person name="Jenkins J."/>
            <person name="Shu S."/>
            <person name="Leebens-Mack J."/>
            <person name="Grimwood J."/>
            <person name="Schmutz J."/>
            <person name="Soltis P."/>
            <person name="Soltis D."/>
            <person name="Chen Z.-H."/>
        </authorList>
    </citation>
    <scope>NUCLEOTIDE SEQUENCE</scope>
    <source>
        <strain evidence="10">Whitten #5841</strain>
        <tissue evidence="10">Leaf</tissue>
    </source>
</reference>
<dbReference type="InterPro" id="IPR013320">
    <property type="entry name" value="ConA-like_dom_sf"/>
</dbReference>
<gene>
    <name evidence="10" type="ORF">KP509_20G001100</name>
</gene>
<dbReference type="InterPro" id="IPR044791">
    <property type="entry name" value="Beta-glucanase/XTH"/>
</dbReference>
<dbReference type="EC" id="2.4.1.207" evidence="8"/>
<comment type="function">
    <text evidence="8">Catalyzes xyloglucan endohydrolysis (XEH) and/or endotransglycosylation (XET). Cleaves and religates xyloglucan polymers, an essential constituent of the primary cell wall, and thereby participates in cell wall construction of growing tissues.</text>
</comment>
<dbReference type="PANTHER" id="PTHR31062">
    <property type="entry name" value="XYLOGLUCAN ENDOTRANSGLUCOSYLASE/HYDROLASE PROTEIN 8-RELATED"/>
    <property type="match status" value="1"/>
</dbReference>
<evidence type="ECO:0000256" key="7">
    <source>
        <dbReference type="PIRSR" id="PIRSR005604-2"/>
    </source>
</evidence>
<keyword evidence="8" id="KW-0052">Apoplast</keyword>
<evidence type="ECO:0000256" key="4">
    <source>
        <dbReference type="ARBA" id="ARBA00023180"/>
    </source>
</evidence>
<evidence type="ECO:0000313" key="10">
    <source>
        <dbReference type="EMBL" id="KAH7330773.1"/>
    </source>
</evidence>
<proteinExistence type="inferred from homology"/>
<feature type="active site" description="Proton donor" evidence="6">
    <location>
        <position position="110"/>
    </location>
</feature>
<dbReference type="GO" id="GO:0048046">
    <property type="term" value="C:apoplast"/>
    <property type="evidence" value="ECO:0007669"/>
    <property type="project" value="UniProtKB-SubCell"/>
</dbReference>
<dbReference type="PROSITE" id="PS01034">
    <property type="entry name" value="GH16_1"/>
    <property type="match status" value="1"/>
</dbReference>
<keyword evidence="5 8" id="KW-0326">Glycosidase</keyword>
<dbReference type="Gene3D" id="2.60.120.200">
    <property type="match status" value="1"/>
</dbReference>
<keyword evidence="8" id="KW-0964">Secreted</keyword>
<dbReference type="InterPro" id="IPR000757">
    <property type="entry name" value="Beta-glucanase-like"/>
</dbReference>
<dbReference type="GO" id="GO:0016762">
    <property type="term" value="F:xyloglucan:xyloglucosyl transferase activity"/>
    <property type="evidence" value="ECO:0007669"/>
    <property type="project" value="UniProtKB-EC"/>
</dbReference>
<dbReference type="EMBL" id="CM035425">
    <property type="protein sequence ID" value="KAH7330773.1"/>
    <property type="molecule type" value="Genomic_DNA"/>
</dbReference>
<keyword evidence="8" id="KW-0961">Cell wall biogenesis/degradation</keyword>
<evidence type="ECO:0000313" key="11">
    <source>
        <dbReference type="Proteomes" id="UP000825935"/>
    </source>
</evidence>
<accession>A0A8T2SFW2</accession>
<dbReference type="GO" id="GO:0042546">
    <property type="term" value="P:cell wall biogenesis"/>
    <property type="evidence" value="ECO:0007669"/>
    <property type="project" value="InterPro"/>
</dbReference>
<dbReference type="FunFam" id="2.60.120.200:FF:000025">
    <property type="entry name" value="Xyloglucan endotransglucosylase/hydrolase"/>
    <property type="match status" value="1"/>
</dbReference>
<comment type="similarity">
    <text evidence="8">Belongs to the glycosyl hydrolase 16 family.</text>
</comment>
<dbReference type="OrthoDB" id="4781at2759"/>
<dbReference type="CDD" id="cd02176">
    <property type="entry name" value="GH16_XET"/>
    <property type="match status" value="1"/>
</dbReference>
<dbReference type="SUPFAM" id="SSF49899">
    <property type="entry name" value="Concanavalin A-like lectins/glucanases"/>
    <property type="match status" value="1"/>
</dbReference>
<dbReference type="PROSITE" id="PS51762">
    <property type="entry name" value="GH16_2"/>
    <property type="match status" value="1"/>
</dbReference>
<dbReference type="Pfam" id="PF06955">
    <property type="entry name" value="XET_C"/>
    <property type="match status" value="1"/>
</dbReference>
<dbReference type="InterPro" id="IPR008263">
    <property type="entry name" value="GH16_AS"/>
</dbReference>
<comment type="caution">
    <text evidence="10">The sequence shown here is derived from an EMBL/GenBank/DDBJ whole genome shotgun (WGS) entry which is preliminary data.</text>
</comment>
<evidence type="ECO:0000256" key="6">
    <source>
        <dbReference type="PIRSR" id="PIRSR005604-1"/>
    </source>
</evidence>
<feature type="glycosylation site" description="N-linked (GlcNAc...) asparagine" evidence="7">
    <location>
        <position position="118"/>
    </location>
</feature>
<comment type="subcellular location">
    <subcellularLocation>
        <location evidence="8">Secreted</location>
        <location evidence="8">Cell wall</location>
    </subcellularLocation>
    <subcellularLocation>
        <location evidence="8">Secreted</location>
        <location evidence="8">Extracellular space</location>
        <location evidence="8">Apoplast</location>
    </subcellularLocation>
</comment>
<dbReference type="Proteomes" id="UP000825935">
    <property type="component" value="Chromosome 20"/>
</dbReference>
<protein>
    <recommendedName>
        <fullName evidence="8">Xyloglucan endotransglucosylase/hydrolase</fullName>
        <ecNumber evidence="8">2.4.1.207</ecNumber>
    </recommendedName>
</protein>
<dbReference type="PIRSF" id="PIRSF005604">
    <property type="entry name" value="XET"/>
    <property type="match status" value="1"/>
</dbReference>
<feature type="domain" description="GH16" evidence="9">
    <location>
        <begin position="1"/>
        <end position="224"/>
    </location>
</feature>
<keyword evidence="8" id="KW-0134">Cell wall</keyword>
<dbReference type="GO" id="GO:0071555">
    <property type="term" value="P:cell wall organization"/>
    <property type="evidence" value="ECO:0007669"/>
    <property type="project" value="UniProtKB-KW"/>
</dbReference>
<dbReference type="AlphaFoldDB" id="A0A8T2SFW2"/>
<keyword evidence="11" id="KW-1185">Reference proteome</keyword>
<keyword evidence="4" id="KW-0325">Glycoprotein</keyword>
<feature type="active site" description="Proton donor" evidence="6">
    <location>
        <position position="114"/>
    </location>
</feature>
<dbReference type="GO" id="GO:0010411">
    <property type="term" value="P:xyloglucan metabolic process"/>
    <property type="evidence" value="ECO:0007669"/>
    <property type="project" value="InterPro"/>
</dbReference>
<dbReference type="OMA" id="RWSEERI"/>
<dbReference type="Pfam" id="PF00722">
    <property type="entry name" value="Glyco_hydro_16"/>
    <property type="match status" value="1"/>
</dbReference>
<evidence type="ECO:0000256" key="3">
    <source>
        <dbReference type="ARBA" id="ARBA00023157"/>
    </source>
</evidence>
<evidence type="ECO:0000256" key="2">
    <source>
        <dbReference type="ARBA" id="ARBA00022801"/>
    </source>
</evidence>
<dbReference type="InterPro" id="IPR016455">
    <property type="entry name" value="XTH"/>
</dbReference>
<keyword evidence="3" id="KW-1015">Disulfide bond</keyword>
<keyword evidence="1 8" id="KW-0808">Transferase</keyword>
<dbReference type="InterPro" id="IPR010713">
    <property type="entry name" value="XET_C"/>
</dbReference>
<comment type="PTM">
    <text evidence="8">Contains at least one intrachain disulfide bond essential for its enzymatic activity.</text>
</comment>
<sequence>MVAHSTTQCRVAACVVFITFVLGSCAVKKGSAVDLRQELKVTWAPINVRFEDGGEALQLVLENTTGGAGFASKNYYLLGNIDMQIKLVPGDSAGTVTAYYMSSETSNHDELDFEFLGNSSGEPYVLQTNVFSNGVGEREQRILLWFDPTTDFHTYSIRWSEERILFLVDGTPIRVFSNNKDVGVPYLDSQPMRVFSSIWNGDSWATRGGLVKIDWSQGPFIASYRAFKTLDSACAATSSAACAAQITSTDGIRGGPAAQRLDSAKLDWVKRNFMVYDYCTDEKRYPAPPPECSQQL</sequence>
<organism evidence="10 11">
    <name type="scientific">Ceratopteris richardii</name>
    <name type="common">Triangle waterfern</name>
    <dbReference type="NCBI Taxonomy" id="49495"/>
    <lineage>
        <taxon>Eukaryota</taxon>
        <taxon>Viridiplantae</taxon>
        <taxon>Streptophyta</taxon>
        <taxon>Embryophyta</taxon>
        <taxon>Tracheophyta</taxon>
        <taxon>Polypodiopsida</taxon>
        <taxon>Polypodiidae</taxon>
        <taxon>Polypodiales</taxon>
        <taxon>Pteridineae</taxon>
        <taxon>Pteridaceae</taxon>
        <taxon>Parkerioideae</taxon>
        <taxon>Ceratopteris</taxon>
    </lineage>
</organism>